<accession>A0A964BRW9</accession>
<evidence type="ECO:0000313" key="3">
    <source>
        <dbReference type="Proteomes" id="UP000729733"/>
    </source>
</evidence>
<protein>
    <submittedName>
        <fullName evidence="2">DUF4114 domain-containing protein</fullName>
    </submittedName>
</protein>
<dbReference type="Proteomes" id="UP000729733">
    <property type="component" value="Unassembled WGS sequence"/>
</dbReference>
<dbReference type="Pfam" id="PF13448">
    <property type="entry name" value="DUF4114"/>
    <property type="match status" value="2"/>
</dbReference>
<evidence type="ECO:0000313" key="2">
    <source>
        <dbReference type="EMBL" id="MCC0178504.1"/>
    </source>
</evidence>
<dbReference type="RefSeq" id="WP_229641600.1">
    <property type="nucleotide sequence ID" value="NZ_JADWDC010000045.1"/>
</dbReference>
<name>A0A964BRW9_9CYAN</name>
<feature type="domain" description="DUF4114" evidence="1">
    <location>
        <begin position="334"/>
        <end position="414"/>
    </location>
</feature>
<dbReference type="InterPro" id="IPR025193">
    <property type="entry name" value="DUF4114"/>
</dbReference>
<keyword evidence="3" id="KW-1185">Reference proteome</keyword>
<organism evidence="2 3">
    <name type="scientific">Waterburya agarophytonicola KI4</name>
    <dbReference type="NCBI Taxonomy" id="2874699"/>
    <lineage>
        <taxon>Bacteria</taxon>
        <taxon>Bacillati</taxon>
        <taxon>Cyanobacteriota</taxon>
        <taxon>Cyanophyceae</taxon>
        <taxon>Pleurocapsales</taxon>
        <taxon>Hyellaceae</taxon>
        <taxon>Waterburya</taxon>
        <taxon>Waterburya agarophytonicola</taxon>
    </lineage>
</organism>
<proteinExistence type="predicted"/>
<feature type="domain" description="DUF4114" evidence="1">
    <location>
        <begin position="102"/>
        <end position="184"/>
    </location>
</feature>
<evidence type="ECO:0000259" key="1">
    <source>
        <dbReference type="Pfam" id="PF13448"/>
    </source>
</evidence>
<dbReference type="AlphaFoldDB" id="A0A964BRW9"/>
<sequence length="451" mass="49328">MLKYETGTFTVDSQGKIEVDYLFDGGFFQGELGLFNLEGMDAFDPNSTEFVLEAVRRVSTRSNLGHIVINDDVDGARFESKLSYEPNFNSGEYQDIQTFEINPGAAVAFILAPNTSFGDILSDLNNISEFEKRPLFSIPELNLNESSSPQAQFVDINGNGTIGISDLPLENSKRDYNDLIYQVRGLEGNLPNIENRIDSNRDWRESPIGQEILEYTKSSNLNEPVVPEPEVVPEPDLGEGVFEVGETGEIKVDYLFDGGFFQGEVGIFSLEDLNPNDFASEAFVEEAVNRAKSNSTQGHIVISDATEGAKFSGDLEWEADFNRGEYSAKQSFEMNPGDIFGVVLVPDGTFDELLINPSASNSPLFSLPTANTNGQGQIAEIFATKGRTIVSLEDTFASPKSSIDYNDVILSIEGAEAIGISAIADVIGDNRNWLETEIGEAILAYGDDADL</sequence>
<gene>
    <name evidence="2" type="ORF">I4641_16125</name>
</gene>
<dbReference type="EMBL" id="JADWDC010000045">
    <property type="protein sequence ID" value="MCC0178504.1"/>
    <property type="molecule type" value="Genomic_DNA"/>
</dbReference>
<reference evidence="2" key="1">
    <citation type="journal article" date="2021" name="Antonie Van Leeuwenhoek">
        <title>Draft genome and description of Waterburya agarophytonicola gen. nov. sp. nov. (Pleurocapsales, Cyanobacteria): a seaweed symbiont.</title>
        <authorList>
            <person name="Bonthond G."/>
            <person name="Shalygin S."/>
            <person name="Bayer T."/>
            <person name="Weinberger F."/>
        </authorList>
    </citation>
    <scope>NUCLEOTIDE SEQUENCE</scope>
    <source>
        <strain evidence="2">KI4</strain>
    </source>
</reference>
<comment type="caution">
    <text evidence="2">The sequence shown here is derived from an EMBL/GenBank/DDBJ whole genome shotgun (WGS) entry which is preliminary data.</text>
</comment>